<protein>
    <recommendedName>
        <fullName evidence="6">SIAH-type domain-containing protein</fullName>
    </recommendedName>
</protein>
<dbReference type="Pfam" id="PF21361">
    <property type="entry name" value="Sina_ZnF"/>
    <property type="match status" value="1"/>
</dbReference>
<dbReference type="GO" id="GO:0061630">
    <property type="term" value="F:ubiquitin protein ligase activity"/>
    <property type="evidence" value="ECO:0007669"/>
    <property type="project" value="TreeGrafter"/>
</dbReference>
<dbReference type="Gramene" id="PVH61783">
    <property type="protein sequence ID" value="PVH61783"/>
    <property type="gene ID" value="PAHAL_3G121600"/>
</dbReference>
<name>A0A2T8KHX0_9POAL</name>
<evidence type="ECO:0000256" key="3">
    <source>
        <dbReference type="ARBA" id="ARBA00022833"/>
    </source>
</evidence>
<evidence type="ECO:0000259" key="6">
    <source>
        <dbReference type="PROSITE" id="PS51081"/>
    </source>
</evidence>
<evidence type="ECO:0000313" key="7">
    <source>
        <dbReference type="EMBL" id="PVH61783.1"/>
    </source>
</evidence>
<dbReference type="PANTHER" id="PTHR10315">
    <property type="entry name" value="E3 UBIQUITIN PROTEIN LIGASE SIAH"/>
    <property type="match status" value="1"/>
</dbReference>
<organism evidence="7">
    <name type="scientific">Panicum hallii</name>
    <dbReference type="NCBI Taxonomy" id="206008"/>
    <lineage>
        <taxon>Eukaryota</taxon>
        <taxon>Viridiplantae</taxon>
        <taxon>Streptophyta</taxon>
        <taxon>Embryophyta</taxon>
        <taxon>Tracheophyta</taxon>
        <taxon>Spermatophyta</taxon>
        <taxon>Magnoliopsida</taxon>
        <taxon>Liliopsida</taxon>
        <taxon>Poales</taxon>
        <taxon>Poaceae</taxon>
        <taxon>PACMAD clade</taxon>
        <taxon>Panicoideae</taxon>
        <taxon>Panicodae</taxon>
        <taxon>Paniceae</taxon>
        <taxon>Panicinae</taxon>
        <taxon>Panicum</taxon>
        <taxon>Panicum sect. Panicum</taxon>
    </lineage>
</organism>
<evidence type="ECO:0000256" key="4">
    <source>
        <dbReference type="PROSITE-ProRule" id="PRU00455"/>
    </source>
</evidence>
<dbReference type="UniPathway" id="UPA00143"/>
<evidence type="ECO:0000256" key="5">
    <source>
        <dbReference type="SAM" id="MobiDB-lite"/>
    </source>
</evidence>
<evidence type="ECO:0000256" key="2">
    <source>
        <dbReference type="ARBA" id="ARBA00022771"/>
    </source>
</evidence>
<dbReference type="InterPro" id="IPR013010">
    <property type="entry name" value="Znf_SIAH"/>
</dbReference>
<proteinExistence type="predicted"/>
<dbReference type="PANTHER" id="PTHR10315:SF96">
    <property type="entry name" value="SIAH-TYPE DOMAIN-CONTAINING PROTEIN"/>
    <property type="match status" value="1"/>
</dbReference>
<dbReference type="PROSITE" id="PS51081">
    <property type="entry name" value="ZF_SIAH"/>
    <property type="match status" value="1"/>
</dbReference>
<accession>A0A2T8KHX0</accession>
<sequence>MVRLRDGESFPVRELPRRLLVVAVRKKATTARASAGVHKTSKGSGSSHPAMPPPPPSRMQPEGAAVAGDMTVEETNALDPRRCRVCGINTGGYSRCHAMEHIVESIRFPCPNAIHGCTARTTYYDQHFHCQTCPHRPCHCPSETCGFVGSTAAPLDHFNEAHGWPCTTKVKAATMNYKDDDDYEFKPQLHDGFNFLLADCATADSKQGTIHGGLYLFLLNAVRQQLGCIITVLCIHPHHDETGRGCGPSPLKEIQCELSYSRHVYIKSRHKVSTLEVECTDLSNGLPNPDECFQFVVPKSVLAGGNTIEVGGQIVISCFVYIPTLE</sequence>
<keyword evidence="2 4" id="KW-0863">Zinc-finger</keyword>
<dbReference type="GO" id="GO:0016567">
    <property type="term" value="P:protein ubiquitination"/>
    <property type="evidence" value="ECO:0007669"/>
    <property type="project" value="UniProtKB-UniPathway"/>
</dbReference>
<feature type="region of interest" description="Disordered" evidence="5">
    <location>
        <begin position="30"/>
        <end position="63"/>
    </location>
</feature>
<gene>
    <name evidence="7" type="ORF">PAHAL_3G121600</name>
</gene>
<dbReference type="GO" id="GO:0008270">
    <property type="term" value="F:zinc ion binding"/>
    <property type="evidence" value="ECO:0007669"/>
    <property type="project" value="UniProtKB-KW"/>
</dbReference>
<dbReference type="InterPro" id="IPR052088">
    <property type="entry name" value="E3_ubiquitin-ligase_SINA"/>
</dbReference>
<dbReference type="Proteomes" id="UP000243499">
    <property type="component" value="Chromosome 3"/>
</dbReference>
<keyword evidence="3" id="KW-0862">Zinc</keyword>
<reference evidence="7" key="1">
    <citation type="submission" date="2018-04" db="EMBL/GenBank/DDBJ databases">
        <title>WGS assembly of Panicum hallii.</title>
        <authorList>
            <person name="Lovell J."/>
            <person name="Jenkins J."/>
            <person name="Lowry D."/>
            <person name="Mamidi S."/>
            <person name="Sreedasyam A."/>
            <person name="Weng X."/>
            <person name="Barry K."/>
            <person name="Bonette J."/>
            <person name="Campitelli B."/>
            <person name="Daum C."/>
            <person name="Gordon S."/>
            <person name="Gould B."/>
            <person name="Lipzen A."/>
            <person name="Macqueen A."/>
            <person name="Palacio-Mejia J."/>
            <person name="Plott C."/>
            <person name="Shakirov E."/>
            <person name="Shu S."/>
            <person name="Yoshinaga Y."/>
            <person name="Zane M."/>
            <person name="Rokhsar D."/>
            <person name="Grimwood J."/>
            <person name="Schmutz J."/>
            <person name="Juenger T."/>
        </authorList>
    </citation>
    <scope>NUCLEOTIDE SEQUENCE [LARGE SCALE GENOMIC DNA]</scope>
    <source>
        <strain evidence="7">FIL2</strain>
    </source>
</reference>
<dbReference type="Gene3D" id="3.30.40.10">
    <property type="entry name" value="Zinc/RING finger domain, C3HC4 (zinc finger)"/>
    <property type="match status" value="1"/>
</dbReference>
<keyword evidence="1" id="KW-0479">Metal-binding</keyword>
<dbReference type="SUPFAM" id="SSF49599">
    <property type="entry name" value="TRAF domain-like"/>
    <property type="match status" value="1"/>
</dbReference>
<dbReference type="AlphaFoldDB" id="A0A2T8KHX0"/>
<dbReference type="EMBL" id="CM008048">
    <property type="protein sequence ID" value="PVH61783.1"/>
    <property type="molecule type" value="Genomic_DNA"/>
</dbReference>
<dbReference type="InterPro" id="IPR013083">
    <property type="entry name" value="Znf_RING/FYVE/PHD"/>
</dbReference>
<evidence type="ECO:0000256" key="1">
    <source>
        <dbReference type="ARBA" id="ARBA00022723"/>
    </source>
</evidence>
<dbReference type="GO" id="GO:0005737">
    <property type="term" value="C:cytoplasm"/>
    <property type="evidence" value="ECO:0007669"/>
    <property type="project" value="TreeGrafter"/>
</dbReference>
<feature type="domain" description="SIAH-type" evidence="6">
    <location>
        <begin position="105"/>
        <end position="163"/>
    </location>
</feature>